<accession>A0A016VJ59</accession>
<protein>
    <submittedName>
        <fullName evidence="1">Uncharacterized protein</fullName>
    </submittedName>
</protein>
<evidence type="ECO:0000313" key="2">
    <source>
        <dbReference type="Proteomes" id="UP000024635"/>
    </source>
</evidence>
<dbReference type="EMBL" id="JARK01001345">
    <property type="protein sequence ID" value="EYC27341.1"/>
    <property type="molecule type" value="Genomic_DNA"/>
</dbReference>
<proteinExistence type="predicted"/>
<keyword evidence="2" id="KW-1185">Reference proteome</keyword>
<sequence length="81" mass="8589">MKRGDWLASVSGNHPGAGIGVLATWLPIIRKFVNKHMINGEVVVLVIGDGPTQGRCCRGSRIPAGKGTQTIGISRIRLKNG</sequence>
<comment type="caution">
    <text evidence="1">The sequence shown here is derived from an EMBL/GenBank/DDBJ whole genome shotgun (WGS) entry which is preliminary data.</text>
</comment>
<gene>
    <name evidence="1" type="primary">Acey_s0009.g661</name>
    <name evidence="1" type="ORF">Y032_0009g661</name>
</gene>
<evidence type="ECO:0000313" key="1">
    <source>
        <dbReference type="EMBL" id="EYC27341.1"/>
    </source>
</evidence>
<organism evidence="1 2">
    <name type="scientific">Ancylostoma ceylanicum</name>
    <dbReference type="NCBI Taxonomy" id="53326"/>
    <lineage>
        <taxon>Eukaryota</taxon>
        <taxon>Metazoa</taxon>
        <taxon>Ecdysozoa</taxon>
        <taxon>Nematoda</taxon>
        <taxon>Chromadorea</taxon>
        <taxon>Rhabditida</taxon>
        <taxon>Rhabditina</taxon>
        <taxon>Rhabditomorpha</taxon>
        <taxon>Strongyloidea</taxon>
        <taxon>Ancylostomatidae</taxon>
        <taxon>Ancylostomatinae</taxon>
        <taxon>Ancylostoma</taxon>
    </lineage>
</organism>
<reference evidence="2" key="1">
    <citation type="journal article" date="2015" name="Nat. Genet.">
        <title>The genome and transcriptome of the zoonotic hookworm Ancylostoma ceylanicum identify infection-specific gene families.</title>
        <authorList>
            <person name="Schwarz E.M."/>
            <person name="Hu Y."/>
            <person name="Antoshechkin I."/>
            <person name="Miller M.M."/>
            <person name="Sternberg P.W."/>
            <person name="Aroian R.V."/>
        </authorList>
    </citation>
    <scope>NUCLEOTIDE SEQUENCE</scope>
    <source>
        <strain evidence="2">HY135</strain>
    </source>
</reference>
<dbReference type="AlphaFoldDB" id="A0A016VJ59"/>
<dbReference type="Proteomes" id="UP000024635">
    <property type="component" value="Unassembled WGS sequence"/>
</dbReference>
<name>A0A016VJ59_9BILA</name>